<sequence>MDYKKFERRDAPFWSLKSMRFYIAFLLMFVIFCSVIMRDNLGIAMVCMVNSTAYAKSDEIFGNNSSHIPSQRENRQSMERSTVAAIYTSGYQLGNGLGVLIGARLCSIRFLGGWPLIFYFSGIISITCLILWYFMATNTPSESKLVSNKEKRFLESELKDVPSNSRANKNGLYAAIPFASLFIAKNIIAIVSDKLKQAGVMSMTTSCKIWQSFAAFGTSIVLVCMALFLDCTKPGLALIILILYGIFFAGCMPGAFTAMLSLAPAFTGTIASIENF</sequence>
<feature type="transmembrane region" description="Helical" evidence="5">
    <location>
        <begin position="235"/>
        <end position="256"/>
    </location>
</feature>
<evidence type="ECO:0000256" key="3">
    <source>
        <dbReference type="ARBA" id="ARBA00022989"/>
    </source>
</evidence>
<dbReference type="Gene3D" id="1.20.1250.20">
    <property type="entry name" value="MFS general substrate transporter like domains"/>
    <property type="match status" value="1"/>
</dbReference>
<comment type="subcellular location">
    <subcellularLocation>
        <location evidence="1">Membrane</location>
        <topology evidence="1">Multi-pass membrane protein</topology>
    </subcellularLocation>
</comment>
<dbReference type="PANTHER" id="PTHR11662:SF405">
    <property type="entry name" value="PROTEIN CBG12249"/>
    <property type="match status" value="1"/>
</dbReference>
<evidence type="ECO:0000256" key="4">
    <source>
        <dbReference type="ARBA" id="ARBA00023136"/>
    </source>
</evidence>
<dbReference type="Pfam" id="PF07690">
    <property type="entry name" value="MFS_1"/>
    <property type="match status" value="1"/>
</dbReference>
<evidence type="ECO:0000313" key="6">
    <source>
        <dbReference type="Proteomes" id="UP000887540"/>
    </source>
</evidence>
<dbReference type="GO" id="GO:0016020">
    <property type="term" value="C:membrane"/>
    <property type="evidence" value="ECO:0007669"/>
    <property type="project" value="UniProtKB-SubCell"/>
</dbReference>
<reference evidence="7" key="1">
    <citation type="submission" date="2022-11" db="UniProtKB">
        <authorList>
            <consortium name="WormBaseParasite"/>
        </authorList>
    </citation>
    <scope>IDENTIFICATION</scope>
</reference>
<dbReference type="Proteomes" id="UP000887540">
    <property type="component" value="Unplaced"/>
</dbReference>
<name>A0A914E1B5_9BILA</name>
<evidence type="ECO:0000256" key="1">
    <source>
        <dbReference type="ARBA" id="ARBA00004141"/>
    </source>
</evidence>
<dbReference type="InterPro" id="IPR050382">
    <property type="entry name" value="MFS_Na/Anion_cotransporter"/>
</dbReference>
<dbReference type="GO" id="GO:0006820">
    <property type="term" value="P:monoatomic anion transport"/>
    <property type="evidence" value="ECO:0007669"/>
    <property type="project" value="TreeGrafter"/>
</dbReference>
<proteinExistence type="predicted"/>
<feature type="transmembrane region" description="Helical" evidence="5">
    <location>
        <begin position="172"/>
        <end position="191"/>
    </location>
</feature>
<feature type="transmembrane region" description="Helical" evidence="5">
    <location>
        <begin position="212"/>
        <end position="229"/>
    </location>
</feature>
<dbReference type="InterPro" id="IPR011701">
    <property type="entry name" value="MFS"/>
</dbReference>
<dbReference type="SUPFAM" id="SSF103473">
    <property type="entry name" value="MFS general substrate transporter"/>
    <property type="match status" value="1"/>
</dbReference>
<dbReference type="AlphaFoldDB" id="A0A914E1B5"/>
<dbReference type="WBParaSite" id="ACRNAN_scaffold51.g16393.t1">
    <property type="protein sequence ID" value="ACRNAN_scaffold51.g16393.t1"/>
    <property type="gene ID" value="ACRNAN_scaffold51.g16393"/>
</dbReference>
<evidence type="ECO:0000313" key="7">
    <source>
        <dbReference type="WBParaSite" id="ACRNAN_scaffold51.g16393.t1"/>
    </source>
</evidence>
<evidence type="ECO:0000256" key="2">
    <source>
        <dbReference type="ARBA" id="ARBA00022692"/>
    </source>
</evidence>
<accession>A0A914E1B5</accession>
<protein>
    <submittedName>
        <fullName evidence="7">Uncharacterized protein</fullName>
    </submittedName>
</protein>
<evidence type="ECO:0000256" key="5">
    <source>
        <dbReference type="SAM" id="Phobius"/>
    </source>
</evidence>
<dbReference type="PANTHER" id="PTHR11662">
    <property type="entry name" value="SOLUTE CARRIER FAMILY 17"/>
    <property type="match status" value="1"/>
</dbReference>
<keyword evidence="3 5" id="KW-1133">Transmembrane helix</keyword>
<feature type="transmembrane region" description="Helical" evidence="5">
    <location>
        <begin position="116"/>
        <end position="135"/>
    </location>
</feature>
<keyword evidence="6" id="KW-1185">Reference proteome</keyword>
<keyword evidence="2 5" id="KW-0812">Transmembrane</keyword>
<organism evidence="6 7">
    <name type="scientific">Acrobeloides nanus</name>
    <dbReference type="NCBI Taxonomy" id="290746"/>
    <lineage>
        <taxon>Eukaryota</taxon>
        <taxon>Metazoa</taxon>
        <taxon>Ecdysozoa</taxon>
        <taxon>Nematoda</taxon>
        <taxon>Chromadorea</taxon>
        <taxon>Rhabditida</taxon>
        <taxon>Tylenchina</taxon>
        <taxon>Cephalobomorpha</taxon>
        <taxon>Cephaloboidea</taxon>
        <taxon>Cephalobidae</taxon>
        <taxon>Acrobeloides</taxon>
    </lineage>
</organism>
<keyword evidence="4 5" id="KW-0472">Membrane</keyword>
<dbReference type="InterPro" id="IPR036259">
    <property type="entry name" value="MFS_trans_sf"/>
</dbReference>
<feature type="transmembrane region" description="Helical" evidence="5">
    <location>
        <begin position="21"/>
        <end position="38"/>
    </location>
</feature>
<dbReference type="GO" id="GO:0022857">
    <property type="term" value="F:transmembrane transporter activity"/>
    <property type="evidence" value="ECO:0007669"/>
    <property type="project" value="InterPro"/>
</dbReference>